<comment type="caution">
    <text evidence="2">The sequence shown here is derived from an EMBL/GenBank/DDBJ whole genome shotgun (WGS) entry which is preliminary data.</text>
</comment>
<dbReference type="InterPro" id="IPR001810">
    <property type="entry name" value="F-box_dom"/>
</dbReference>
<dbReference type="SUPFAM" id="SSF81383">
    <property type="entry name" value="F-box domain"/>
    <property type="match status" value="1"/>
</dbReference>
<name>A0AAE1JAJ9_9FABA</name>
<reference evidence="2" key="1">
    <citation type="submission" date="2023-10" db="EMBL/GenBank/DDBJ databases">
        <title>Chromosome-level genome of the transformable northern wattle, Acacia crassicarpa.</title>
        <authorList>
            <person name="Massaro I."/>
            <person name="Sinha N.R."/>
            <person name="Poethig S."/>
            <person name="Leichty A.R."/>
        </authorList>
    </citation>
    <scope>NUCLEOTIDE SEQUENCE</scope>
    <source>
        <strain evidence="2">Acra3RX</strain>
        <tissue evidence="2">Leaf</tissue>
    </source>
</reference>
<evidence type="ECO:0000313" key="2">
    <source>
        <dbReference type="EMBL" id="KAK4266790.1"/>
    </source>
</evidence>
<gene>
    <name evidence="2" type="ORF">QN277_023664</name>
</gene>
<dbReference type="AlphaFoldDB" id="A0AAE1JAJ9"/>
<dbReference type="PANTHER" id="PTHR38926">
    <property type="entry name" value="F-BOX DOMAIN CONTAINING PROTEIN, EXPRESSED"/>
    <property type="match status" value="1"/>
</dbReference>
<feature type="domain" description="F-box" evidence="1">
    <location>
        <begin position="3"/>
        <end position="28"/>
    </location>
</feature>
<dbReference type="Proteomes" id="UP001293593">
    <property type="component" value="Unassembled WGS sequence"/>
</dbReference>
<dbReference type="Gene3D" id="3.80.10.10">
    <property type="entry name" value="Ribonuclease Inhibitor"/>
    <property type="match status" value="1"/>
</dbReference>
<dbReference type="EMBL" id="JAWXYG010000007">
    <property type="protein sequence ID" value="KAK4266790.1"/>
    <property type="molecule type" value="Genomic_DNA"/>
</dbReference>
<sequence length="191" mass="21551">MTLDLMDLAVVSMVCSSWRDACQDPCLWGGNIFDLTKWTRNRRIPTLSSKTVGLLLSLLNLSNGQAHCLIFQFQLYLDNHTFYNVAKRSPNLKRLVLPGWVPDITKNGINLALEQWKGLESLTVTNTLVAPHFLKAIGKYCPNFSELKLTCHLTRNLATTMAKHVPKLKVLSVQSVRVNKSALVYVLKKLK</sequence>
<keyword evidence="3" id="KW-1185">Reference proteome</keyword>
<organism evidence="2 3">
    <name type="scientific">Acacia crassicarpa</name>
    <name type="common">northern wattle</name>
    <dbReference type="NCBI Taxonomy" id="499986"/>
    <lineage>
        <taxon>Eukaryota</taxon>
        <taxon>Viridiplantae</taxon>
        <taxon>Streptophyta</taxon>
        <taxon>Embryophyta</taxon>
        <taxon>Tracheophyta</taxon>
        <taxon>Spermatophyta</taxon>
        <taxon>Magnoliopsida</taxon>
        <taxon>eudicotyledons</taxon>
        <taxon>Gunneridae</taxon>
        <taxon>Pentapetalae</taxon>
        <taxon>rosids</taxon>
        <taxon>fabids</taxon>
        <taxon>Fabales</taxon>
        <taxon>Fabaceae</taxon>
        <taxon>Caesalpinioideae</taxon>
        <taxon>mimosoid clade</taxon>
        <taxon>Acacieae</taxon>
        <taxon>Acacia</taxon>
    </lineage>
</organism>
<dbReference type="Gene3D" id="1.20.1280.50">
    <property type="match status" value="1"/>
</dbReference>
<accession>A0AAE1JAJ9</accession>
<protein>
    <recommendedName>
        <fullName evidence="1">F-box domain-containing protein</fullName>
    </recommendedName>
</protein>
<evidence type="ECO:0000313" key="3">
    <source>
        <dbReference type="Proteomes" id="UP001293593"/>
    </source>
</evidence>
<dbReference type="Pfam" id="PF00646">
    <property type="entry name" value="F-box"/>
    <property type="match status" value="1"/>
</dbReference>
<dbReference type="InterPro" id="IPR032675">
    <property type="entry name" value="LRR_dom_sf"/>
</dbReference>
<dbReference type="InterPro" id="IPR036047">
    <property type="entry name" value="F-box-like_dom_sf"/>
</dbReference>
<evidence type="ECO:0000259" key="1">
    <source>
        <dbReference type="Pfam" id="PF00646"/>
    </source>
</evidence>
<proteinExistence type="predicted"/>
<dbReference type="PANTHER" id="PTHR38926:SF10">
    <property type="entry name" value="F-BOX DOMAIN-CONTAINING PROTEIN"/>
    <property type="match status" value="1"/>
</dbReference>
<dbReference type="SUPFAM" id="SSF52047">
    <property type="entry name" value="RNI-like"/>
    <property type="match status" value="1"/>
</dbReference>